<keyword evidence="2" id="KW-1185">Reference proteome</keyword>
<proteinExistence type="predicted"/>
<protein>
    <recommendedName>
        <fullName evidence="3">RNA-directed DNA polymerase from transposon X-element</fullName>
    </recommendedName>
</protein>
<reference evidence="1 2" key="1">
    <citation type="journal article" date="2019" name="Commun. Biol.">
        <title>The bagworm genome reveals a unique fibroin gene that provides high tensile strength.</title>
        <authorList>
            <person name="Kono N."/>
            <person name="Nakamura H."/>
            <person name="Ohtoshi R."/>
            <person name="Tomita M."/>
            <person name="Numata K."/>
            <person name="Arakawa K."/>
        </authorList>
    </citation>
    <scope>NUCLEOTIDE SEQUENCE [LARGE SCALE GENOMIC DNA]</scope>
</reference>
<evidence type="ECO:0008006" key="3">
    <source>
        <dbReference type="Google" id="ProtNLM"/>
    </source>
</evidence>
<organism evidence="1 2">
    <name type="scientific">Eumeta variegata</name>
    <name type="common">Bagworm moth</name>
    <name type="synonym">Eumeta japonica</name>
    <dbReference type="NCBI Taxonomy" id="151549"/>
    <lineage>
        <taxon>Eukaryota</taxon>
        <taxon>Metazoa</taxon>
        <taxon>Ecdysozoa</taxon>
        <taxon>Arthropoda</taxon>
        <taxon>Hexapoda</taxon>
        <taxon>Insecta</taxon>
        <taxon>Pterygota</taxon>
        <taxon>Neoptera</taxon>
        <taxon>Endopterygota</taxon>
        <taxon>Lepidoptera</taxon>
        <taxon>Glossata</taxon>
        <taxon>Ditrysia</taxon>
        <taxon>Tineoidea</taxon>
        <taxon>Psychidae</taxon>
        <taxon>Oiketicinae</taxon>
        <taxon>Eumeta</taxon>
    </lineage>
</organism>
<evidence type="ECO:0000313" key="1">
    <source>
        <dbReference type="EMBL" id="GBP87871.1"/>
    </source>
</evidence>
<dbReference type="OrthoDB" id="411871at2759"/>
<name>A0A4C1ZGC1_EUMVA</name>
<dbReference type="AlphaFoldDB" id="A0A4C1ZGC1"/>
<gene>
    <name evidence="1" type="ORF">EVAR_61625_1</name>
</gene>
<accession>A0A4C1ZGC1</accession>
<dbReference type="EMBL" id="BGZK01001891">
    <property type="protein sequence ID" value="GBP87871.1"/>
    <property type="molecule type" value="Genomic_DNA"/>
</dbReference>
<comment type="caution">
    <text evidence="1">The sequence shown here is derived from an EMBL/GenBank/DDBJ whole genome shotgun (WGS) entry which is preliminary data.</text>
</comment>
<evidence type="ECO:0000313" key="2">
    <source>
        <dbReference type="Proteomes" id="UP000299102"/>
    </source>
</evidence>
<sequence length="91" mass="10357">MRIIRKSEGRLTFGDLPEVDPSFIGAEKLAAIKVIPRPGKDRHSRPKSYRSVSQLPVLGKTMERMLVGRLEWHLIIKPQATQYGFTLQRGT</sequence>
<dbReference type="Proteomes" id="UP000299102">
    <property type="component" value="Unassembled WGS sequence"/>
</dbReference>